<comment type="caution">
    <text evidence="6">The sequence shown here is derived from an EMBL/GenBank/DDBJ whole genome shotgun (WGS) entry which is preliminary data.</text>
</comment>
<dbReference type="PANTHER" id="PTHR30469">
    <property type="entry name" value="MULTIDRUG RESISTANCE PROTEIN MDTA"/>
    <property type="match status" value="1"/>
</dbReference>
<feature type="signal peptide" evidence="3">
    <location>
        <begin position="1"/>
        <end position="24"/>
    </location>
</feature>
<dbReference type="AlphaFoldDB" id="A3IXX5"/>
<comment type="similarity">
    <text evidence="1">Belongs to the membrane fusion protein (MFP) (TC 8.A.1) family.</text>
</comment>
<gene>
    <name evidence="6" type="ORF">CY0110_12437</name>
</gene>
<keyword evidence="3" id="KW-0732">Signal</keyword>
<feature type="coiled-coil region" evidence="2">
    <location>
        <begin position="112"/>
        <end position="167"/>
    </location>
</feature>
<keyword evidence="7" id="KW-1185">Reference proteome</keyword>
<keyword evidence="2" id="KW-0175">Coiled coil</keyword>
<dbReference type="Gene3D" id="2.40.30.170">
    <property type="match status" value="1"/>
</dbReference>
<feature type="domain" description="Multidrug resistance protein MdtA-like barrel-sandwich hybrid" evidence="4">
    <location>
        <begin position="72"/>
        <end position="248"/>
    </location>
</feature>
<evidence type="ECO:0000259" key="4">
    <source>
        <dbReference type="Pfam" id="PF25917"/>
    </source>
</evidence>
<dbReference type="GO" id="GO:0015562">
    <property type="term" value="F:efflux transmembrane transporter activity"/>
    <property type="evidence" value="ECO:0007669"/>
    <property type="project" value="TreeGrafter"/>
</dbReference>
<sequence length="421" mass="45502">MVIKKRIQAALILASILMLGSVGCKFVSDSEAKEEETVNFEERIPSVDVAIARTDSIRDAIEYIGTTQPVQTVALRSQVEGQLLRLTVDVGDRVTQGQLLAQLDDSLLQAQVGKAEAELATLNSEVISAQGEVKSAISAVASAKVQLEQAKNDVDRLQELYEEGAIALREVELARTAYLTAQQTLSSARSEVSVRQSAVEAAKGRVIAQQSLIQQEQERLSYTRLNSPITGYVLQRVIETGNLVQPGSEILRLGDFSQVKVVVPVSELDLANIRSGQSVRVRLDAFPRDSFVGRVSNISPAADPTSRQVPIEVILANPEQKISSGLLARVSFGQTGSQPVIIPETALQTSGNATTGERGTVFVVRGDKKNAMVTERMVRLGERIDGQVEVLGGLRPGERYVSRSSDALKDNQSVKLSILSD</sequence>
<dbReference type="NCBIfam" id="TIGR01730">
    <property type="entry name" value="RND_mfp"/>
    <property type="match status" value="1"/>
</dbReference>
<evidence type="ECO:0000259" key="5">
    <source>
        <dbReference type="Pfam" id="PF25954"/>
    </source>
</evidence>
<dbReference type="PROSITE" id="PS51257">
    <property type="entry name" value="PROKAR_LIPOPROTEIN"/>
    <property type="match status" value="1"/>
</dbReference>
<dbReference type="Proteomes" id="UP000003781">
    <property type="component" value="Unassembled WGS sequence"/>
</dbReference>
<dbReference type="GO" id="GO:1990281">
    <property type="term" value="C:efflux pump complex"/>
    <property type="evidence" value="ECO:0007669"/>
    <property type="project" value="TreeGrafter"/>
</dbReference>
<dbReference type="EMBL" id="AAXW01000071">
    <property type="protein sequence ID" value="EAZ88688.1"/>
    <property type="molecule type" value="Genomic_DNA"/>
</dbReference>
<dbReference type="Gene3D" id="2.40.50.100">
    <property type="match status" value="1"/>
</dbReference>
<reference evidence="6 7" key="1">
    <citation type="submission" date="2007-03" db="EMBL/GenBank/DDBJ databases">
        <authorList>
            <person name="Stal L."/>
            <person name="Ferriera S."/>
            <person name="Johnson J."/>
            <person name="Kravitz S."/>
            <person name="Beeson K."/>
            <person name="Sutton G."/>
            <person name="Rogers Y.-H."/>
            <person name="Friedman R."/>
            <person name="Frazier M."/>
            <person name="Venter J.C."/>
        </authorList>
    </citation>
    <scope>NUCLEOTIDE SEQUENCE [LARGE SCALE GENOMIC DNA]</scope>
    <source>
        <strain evidence="6 7">CCY0110</strain>
    </source>
</reference>
<dbReference type="InterPro" id="IPR058792">
    <property type="entry name" value="Beta-barrel_RND_2"/>
</dbReference>
<dbReference type="RefSeq" id="WP_008278237.1">
    <property type="nucleotide sequence ID" value="NZ_AAXW01000071.1"/>
</dbReference>
<dbReference type="Gene3D" id="2.40.420.20">
    <property type="match status" value="1"/>
</dbReference>
<dbReference type="Pfam" id="PF25917">
    <property type="entry name" value="BSH_RND"/>
    <property type="match status" value="1"/>
</dbReference>
<dbReference type="SUPFAM" id="SSF111369">
    <property type="entry name" value="HlyD-like secretion proteins"/>
    <property type="match status" value="2"/>
</dbReference>
<dbReference type="FunFam" id="2.40.30.170:FF:000010">
    <property type="entry name" value="Efflux RND transporter periplasmic adaptor subunit"/>
    <property type="match status" value="1"/>
</dbReference>
<evidence type="ECO:0000313" key="6">
    <source>
        <dbReference type="EMBL" id="EAZ88688.1"/>
    </source>
</evidence>
<dbReference type="eggNOG" id="COG0845">
    <property type="taxonomic scope" value="Bacteria"/>
</dbReference>
<evidence type="ECO:0000256" key="1">
    <source>
        <dbReference type="ARBA" id="ARBA00009477"/>
    </source>
</evidence>
<dbReference type="InterPro" id="IPR006143">
    <property type="entry name" value="RND_pump_MFP"/>
</dbReference>
<dbReference type="OrthoDB" id="9806939at2"/>
<feature type="chain" id="PRO_5002653880" evidence="3">
    <location>
        <begin position="25"/>
        <end position="421"/>
    </location>
</feature>
<accession>A3IXX5</accession>
<protein>
    <submittedName>
        <fullName evidence="6">Secretion protein HlyD</fullName>
    </submittedName>
</protein>
<organism evidence="6 7">
    <name type="scientific">Crocosphaera chwakensis CCY0110</name>
    <dbReference type="NCBI Taxonomy" id="391612"/>
    <lineage>
        <taxon>Bacteria</taxon>
        <taxon>Bacillati</taxon>
        <taxon>Cyanobacteriota</taxon>
        <taxon>Cyanophyceae</taxon>
        <taxon>Oscillatoriophycideae</taxon>
        <taxon>Chroococcales</taxon>
        <taxon>Aphanothecaceae</taxon>
        <taxon>Crocosphaera</taxon>
        <taxon>Crocosphaera chwakensis</taxon>
    </lineage>
</organism>
<proteinExistence type="inferred from homology"/>
<evidence type="ECO:0000256" key="3">
    <source>
        <dbReference type="SAM" id="SignalP"/>
    </source>
</evidence>
<feature type="domain" description="CusB-like beta-barrel" evidence="5">
    <location>
        <begin position="261"/>
        <end position="334"/>
    </location>
</feature>
<dbReference type="PANTHER" id="PTHR30469:SF15">
    <property type="entry name" value="HLYD FAMILY OF SECRETION PROTEINS"/>
    <property type="match status" value="1"/>
</dbReference>
<dbReference type="InterPro" id="IPR058625">
    <property type="entry name" value="MdtA-like_BSH"/>
</dbReference>
<evidence type="ECO:0000313" key="7">
    <source>
        <dbReference type="Proteomes" id="UP000003781"/>
    </source>
</evidence>
<dbReference type="Pfam" id="PF25954">
    <property type="entry name" value="Beta-barrel_RND_2"/>
    <property type="match status" value="1"/>
</dbReference>
<evidence type="ECO:0000256" key="2">
    <source>
        <dbReference type="SAM" id="Coils"/>
    </source>
</evidence>
<name>A3IXX5_9CHRO</name>
<dbReference type="Gene3D" id="1.20.120.330">
    <property type="entry name" value="Nucleotidyltransferases domain 2"/>
    <property type="match status" value="1"/>
</dbReference>
<dbReference type="SUPFAM" id="SSF56954">
    <property type="entry name" value="Outer membrane efflux proteins (OEP)"/>
    <property type="match status" value="1"/>
</dbReference>